<organism evidence="2 3">
    <name type="scientific">Paenirhodobacter huangdaonensis</name>
    <dbReference type="NCBI Taxonomy" id="2501515"/>
    <lineage>
        <taxon>Bacteria</taxon>
        <taxon>Pseudomonadati</taxon>
        <taxon>Pseudomonadota</taxon>
        <taxon>Alphaproteobacteria</taxon>
        <taxon>Rhodobacterales</taxon>
        <taxon>Rhodobacter group</taxon>
        <taxon>Paenirhodobacter</taxon>
    </lineage>
</organism>
<dbReference type="SUPFAM" id="SSF48295">
    <property type="entry name" value="TrpR-like"/>
    <property type="match status" value="1"/>
</dbReference>
<sequence>MSKRRNQDAGFKARVVLEVVKDECLEAELAAQHGVHPTMIDQWKKALQEGASDIFERGGKRKAEVDEETARSLHAKIGDWAIEAPLVRAQWRRLRCASGACSRSGLIPTRSGRPERLASGGGLRRSRMRRCRSASR</sequence>
<evidence type="ECO:0000313" key="3">
    <source>
        <dbReference type="Proteomes" id="UP000288071"/>
    </source>
</evidence>
<feature type="region of interest" description="Disordered" evidence="1">
    <location>
        <begin position="105"/>
        <end position="136"/>
    </location>
</feature>
<dbReference type="Pfam" id="PF01527">
    <property type="entry name" value="HTH_Tnp_1"/>
    <property type="match status" value="1"/>
</dbReference>
<protein>
    <recommendedName>
        <fullName evidence="4">Transposase</fullName>
    </recommendedName>
</protein>
<dbReference type="EMBL" id="SAVA01000019">
    <property type="protein sequence ID" value="RWR47551.1"/>
    <property type="molecule type" value="Genomic_DNA"/>
</dbReference>
<evidence type="ECO:0000313" key="2">
    <source>
        <dbReference type="EMBL" id="RWR47551.1"/>
    </source>
</evidence>
<proteinExistence type="predicted"/>
<dbReference type="AlphaFoldDB" id="A0A3S3L8K7"/>
<evidence type="ECO:0000256" key="1">
    <source>
        <dbReference type="SAM" id="MobiDB-lite"/>
    </source>
</evidence>
<dbReference type="GO" id="GO:0043565">
    <property type="term" value="F:sequence-specific DNA binding"/>
    <property type="evidence" value="ECO:0007669"/>
    <property type="project" value="InterPro"/>
</dbReference>
<comment type="caution">
    <text evidence="2">The sequence shown here is derived from an EMBL/GenBank/DDBJ whole genome shotgun (WGS) entry which is preliminary data.</text>
</comment>
<reference evidence="2" key="1">
    <citation type="submission" date="2019-01" db="EMBL/GenBank/DDBJ databases">
        <title>Sinorhodobacter populi sp. nov. isolated from the symptomatic bark tissue of Populus euramericana canker.</title>
        <authorList>
            <person name="Xu G."/>
        </authorList>
    </citation>
    <scope>NUCLEOTIDE SEQUENCE [LARGE SCALE GENOMIC DNA]</scope>
    <source>
        <strain evidence="2">CGMCC 1.12963</strain>
    </source>
</reference>
<dbReference type="InterPro" id="IPR002514">
    <property type="entry name" value="Transposase_8"/>
</dbReference>
<name>A0A3S3L8K7_9RHOB</name>
<keyword evidence="3" id="KW-1185">Reference proteome</keyword>
<evidence type="ECO:0008006" key="4">
    <source>
        <dbReference type="Google" id="ProtNLM"/>
    </source>
</evidence>
<gene>
    <name evidence="2" type="ORF">EOW66_19390</name>
</gene>
<accession>A0A3S3L8K7</accession>
<feature type="compositionally biased region" description="Basic residues" evidence="1">
    <location>
        <begin position="124"/>
        <end position="136"/>
    </location>
</feature>
<dbReference type="GO" id="GO:0006313">
    <property type="term" value="P:DNA transposition"/>
    <property type="evidence" value="ECO:0007669"/>
    <property type="project" value="InterPro"/>
</dbReference>
<dbReference type="GO" id="GO:0004803">
    <property type="term" value="F:transposase activity"/>
    <property type="evidence" value="ECO:0007669"/>
    <property type="project" value="InterPro"/>
</dbReference>
<dbReference type="InterPro" id="IPR010921">
    <property type="entry name" value="Trp_repressor/repl_initiator"/>
</dbReference>
<dbReference type="Proteomes" id="UP000288071">
    <property type="component" value="Unassembled WGS sequence"/>
</dbReference>
<reference evidence="2" key="2">
    <citation type="submission" date="2019-01" db="EMBL/GenBank/DDBJ databases">
        <authorList>
            <person name="Li Y."/>
        </authorList>
    </citation>
    <scope>NUCLEOTIDE SEQUENCE [LARGE SCALE GENOMIC DNA]</scope>
    <source>
        <strain evidence="2">CGMCC 1.12963</strain>
    </source>
</reference>